<gene>
    <name evidence="1" type="ORF">F4820DRAFT_467748</name>
</gene>
<protein>
    <submittedName>
        <fullName evidence="1">Uncharacterized protein</fullName>
    </submittedName>
</protein>
<name>A0ACB9Z8J0_9PEZI</name>
<dbReference type="EMBL" id="MU393446">
    <property type="protein sequence ID" value="KAI4867568.1"/>
    <property type="molecule type" value="Genomic_DNA"/>
</dbReference>
<evidence type="ECO:0000313" key="2">
    <source>
        <dbReference type="Proteomes" id="UP001497700"/>
    </source>
</evidence>
<organism evidence="1 2">
    <name type="scientific">Hypoxylon rubiginosum</name>
    <dbReference type="NCBI Taxonomy" id="110542"/>
    <lineage>
        <taxon>Eukaryota</taxon>
        <taxon>Fungi</taxon>
        <taxon>Dikarya</taxon>
        <taxon>Ascomycota</taxon>
        <taxon>Pezizomycotina</taxon>
        <taxon>Sordariomycetes</taxon>
        <taxon>Xylariomycetidae</taxon>
        <taxon>Xylariales</taxon>
        <taxon>Hypoxylaceae</taxon>
        <taxon>Hypoxylon</taxon>
    </lineage>
</organism>
<proteinExistence type="predicted"/>
<comment type="caution">
    <text evidence="1">The sequence shown here is derived from an EMBL/GenBank/DDBJ whole genome shotgun (WGS) entry which is preliminary data.</text>
</comment>
<sequence>MDDEPFEIILADTNEESAHYRLQNEPDEKQREYITGYDRKGALRVLGKLADVVHGQYAEDGDGDNPCSLAVFEFAALGQKPSRRYREVQIEIVFAAHGTDGRPASARRGAGAGDHLARWDPQVRGLAPSGHRALLQTTHTAGRKHGFEVYAEAGTDPLATAGASYTYEMSDSVERGDCMAVEGTEAFVGRAAGKPNAARFTLRENASQRSGVPRHLRVAVLLGRRPGDEGLFLATVDVRASVSVFADATEKVRRIMGRVPLDDAVVFDPRVPPTTDRFPVNNLSSVSLGDECSIESGRAESGASEADST</sequence>
<evidence type="ECO:0000313" key="1">
    <source>
        <dbReference type="EMBL" id="KAI4867568.1"/>
    </source>
</evidence>
<keyword evidence="2" id="KW-1185">Reference proteome</keyword>
<accession>A0ACB9Z8J0</accession>
<reference evidence="1 2" key="1">
    <citation type="journal article" date="2022" name="New Phytol.">
        <title>Ecological generalism drives hyperdiversity of secondary metabolite gene clusters in xylarialean endophytes.</title>
        <authorList>
            <person name="Franco M.E.E."/>
            <person name="Wisecaver J.H."/>
            <person name="Arnold A.E."/>
            <person name="Ju Y.M."/>
            <person name="Slot J.C."/>
            <person name="Ahrendt S."/>
            <person name="Moore L.P."/>
            <person name="Eastman K.E."/>
            <person name="Scott K."/>
            <person name="Konkel Z."/>
            <person name="Mondo S.J."/>
            <person name="Kuo A."/>
            <person name="Hayes R.D."/>
            <person name="Haridas S."/>
            <person name="Andreopoulos B."/>
            <person name="Riley R."/>
            <person name="LaButti K."/>
            <person name="Pangilinan J."/>
            <person name="Lipzen A."/>
            <person name="Amirebrahimi M."/>
            <person name="Yan J."/>
            <person name="Adam C."/>
            <person name="Keymanesh K."/>
            <person name="Ng V."/>
            <person name="Louie K."/>
            <person name="Northen T."/>
            <person name="Drula E."/>
            <person name="Henrissat B."/>
            <person name="Hsieh H.M."/>
            <person name="Youens-Clark K."/>
            <person name="Lutzoni F."/>
            <person name="Miadlikowska J."/>
            <person name="Eastwood D.C."/>
            <person name="Hamelin R.C."/>
            <person name="Grigoriev I.V."/>
            <person name="U'Ren J.M."/>
        </authorList>
    </citation>
    <scope>NUCLEOTIDE SEQUENCE [LARGE SCALE GENOMIC DNA]</scope>
    <source>
        <strain evidence="1 2">CBS 119005</strain>
    </source>
</reference>
<dbReference type="Proteomes" id="UP001497700">
    <property type="component" value="Unassembled WGS sequence"/>
</dbReference>